<gene>
    <name evidence="1" type="ORF">BgramDRAFT_5933</name>
</gene>
<evidence type="ECO:0000313" key="1">
    <source>
        <dbReference type="EMBL" id="EDT07357.1"/>
    </source>
</evidence>
<evidence type="ECO:0000313" key="2">
    <source>
        <dbReference type="Proteomes" id="UP000005045"/>
    </source>
</evidence>
<reference evidence="1 2" key="1">
    <citation type="submission" date="2008-03" db="EMBL/GenBank/DDBJ databases">
        <title>Sequencing of the draft genome and assembly of Burkholderia graminis C4D1M.</title>
        <authorList>
            <consortium name="US DOE Joint Genome Institute (JGI-PGF)"/>
            <person name="Copeland A."/>
            <person name="Lucas S."/>
            <person name="Lapidus A."/>
            <person name="Glavina del Rio T."/>
            <person name="Dalin E."/>
            <person name="Tice H."/>
            <person name="Bruce D."/>
            <person name="Goodwin L."/>
            <person name="Pitluck S."/>
            <person name="Larimer F."/>
            <person name="Land M.L."/>
            <person name="Hauser L."/>
            <person name="Tiedje J."/>
            <person name="Richardson P."/>
        </authorList>
    </citation>
    <scope>NUCLEOTIDE SEQUENCE [LARGE SCALE GENOMIC DNA]</scope>
    <source>
        <strain evidence="2">ATCC 700544 / DSM 17151 / LMG 18924 / NCIMB 13744 / C4D1M</strain>
    </source>
</reference>
<dbReference type="Proteomes" id="UP000005045">
    <property type="component" value="Unassembled WGS sequence"/>
</dbReference>
<sequence>MIVPEKAERQSVDFQSDVHRWIGQLKPLMISRNCETNEPPPCSAEEQSSSSVVTVVLGYEQRFDAVKNLAQVRRDQI</sequence>
<dbReference type="EMBL" id="ABLD01000029">
    <property type="protein sequence ID" value="EDT07357.1"/>
    <property type="molecule type" value="Genomic_DNA"/>
</dbReference>
<proteinExistence type="predicted"/>
<accession>B1G990</accession>
<keyword evidence="2" id="KW-1185">Reference proteome</keyword>
<dbReference type="AlphaFoldDB" id="B1G990"/>
<protein>
    <submittedName>
        <fullName evidence="1">Uncharacterized protein</fullName>
    </submittedName>
</protein>
<comment type="caution">
    <text evidence="1">The sequence shown here is derived from an EMBL/GenBank/DDBJ whole genome shotgun (WGS) entry which is preliminary data.</text>
</comment>
<name>B1G990_PARG4</name>
<organism evidence="1 2">
    <name type="scientific">Paraburkholderia graminis (strain ATCC 700544 / DSM 17151 / LMG 18924 / NCIMB 13744 / C4D1M)</name>
    <dbReference type="NCBI Taxonomy" id="396598"/>
    <lineage>
        <taxon>Bacteria</taxon>
        <taxon>Pseudomonadati</taxon>
        <taxon>Pseudomonadota</taxon>
        <taxon>Betaproteobacteria</taxon>
        <taxon>Burkholderiales</taxon>
        <taxon>Burkholderiaceae</taxon>
        <taxon>Paraburkholderia</taxon>
    </lineage>
</organism>